<keyword evidence="6" id="KW-0445">Lipid transport</keyword>
<dbReference type="InterPro" id="IPR039670">
    <property type="entry name" value="NPC2-like"/>
</dbReference>
<name>A0A2Z6MYL6_TRISU</name>
<sequence length="184" mass="20045">MEKITSKLFFLFSTLFLLHANATDIHYCDRKANYDVEVKGVQITPDPIARGHPATFTISATTMVVAASAFHVEIAEVLMDNELAFFSLIQSFLDAGQALSGGKLLIDVSYFGWHVYSETHDLCGESSCPISVGDFVIAHSQVLPGFTPPGSYTLKMKLFDGNKNELTCITFGFDIGFGDSVADS</sequence>
<dbReference type="PANTHER" id="PTHR11306:SF0">
    <property type="entry name" value="PHOSPHATIDYLGLYCEROL_PHOSPHATIDYLINOSITOL TRANSFER PROTEIN"/>
    <property type="match status" value="1"/>
</dbReference>
<dbReference type="GO" id="GO:0032934">
    <property type="term" value="F:sterol binding"/>
    <property type="evidence" value="ECO:0007669"/>
    <property type="project" value="InterPro"/>
</dbReference>
<evidence type="ECO:0000259" key="8">
    <source>
        <dbReference type="SMART" id="SM00737"/>
    </source>
</evidence>
<dbReference type="InterPro" id="IPR003172">
    <property type="entry name" value="ML_dom"/>
</dbReference>
<feature type="signal peptide" evidence="7">
    <location>
        <begin position="1"/>
        <end position="22"/>
    </location>
</feature>
<accession>A0A2Z6MYL6</accession>
<dbReference type="PANTHER" id="PTHR11306">
    <property type="entry name" value="NIEMANN PICK TYPE C2 PROTEIN NPC2-RELATED"/>
    <property type="match status" value="1"/>
</dbReference>
<dbReference type="EMBL" id="DF973381">
    <property type="protein sequence ID" value="GAU28825.1"/>
    <property type="molecule type" value="Genomic_DNA"/>
</dbReference>
<organism evidence="9 10">
    <name type="scientific">Trifolium subterraneum</name>
    <name type="common">Subterranean clover</name>
    <dbReference type="NCBI Taxonomy" id="3900"/>
    <lineage>
        <taxon>Eukaryota</taxon>
        <taxon>Viridiplantae</taxon>
        <taxon>Streptophyta</taxon>
        <taxon>Embryophyta</taxon>
        <taxon>Tracheophyta</taxon>
        <taxon>Spermatophyta</taxon>
        <taxon>Magnoliopsida</taxon>
        <taxon>eudicotyledons</taxon>
        <taxon>Gunneridae</taxon>
        <taxon>Pentapetalae</taxon>
        <taxon>rosids</taxon>
        <taxon>fabids</taxon>
        <taxon>Fabales</taxon>
        <taxon>Fabaceae</taxon>
        <taxon>Papilionoideae</taxon>
        <taxon>50 kb inversion clade</taxon>
        <taxon>NPAAA clade</taxon>
        <taxon>Hologalegina</taxon>
        <taxon>IRL clade</taxon>
        <taxon>Trifolieae</taxon>
        <taxon>Trifolium</taxon>
    </lineage>
</organism>
<gene>
    <name evidence="9" type="ORF">TSUD_21620</name>
</gene>
<dbReference type="InterPro" id="IPR014756">
    <property type="entry name" value="Ig_E-set"/>
</dbReference>
<reference evidence="10" key="1">
    <citation type="journal article" date="2017" name="Front. Plant Sci.">
        <title>Climate Clever Clovers: New Paradigm to Reduce the Environmental Footprint of Ruminants by Breeding Low Methanogenic Forages Utilizing Haplotype Variation.</title>
        <authorList>
            <person name="Kaur P."/>
            <person name="Appels R."/>
            <person name="Bayer P.E."/>
            <person name="Keeble-Gagnere G."/>
            <person name="Wang J."/>
            <person name="Hirakawa H."/>
            <person name="Shirasawa K."/>
            <person name="Vercoe P."/>
            <person name="Stefanova K."/>
            <person name="Durmic Z."/>
            <person name="Nichols P."/>
            <person name="Revell C."/>
            <person name="Isobe S.N."/>
            <person name="Edwards D."/>
            <person name="Erskine W."/>
        </authorList>
    </citation>
    <scope>NUCLEOTIDE SEQUENCE [LARGE SCALE GENOMIC DNA]</scope>
    <source>
        <strain evidence="10">cv. Daliak</strain>
    </source>
</reference>
<evidence type="ECO:0000256" key="6">
    <source>
        <dbReference type="ARBA" id="ARBA00023055"/>
    </source>
</evidence>
<comment type="subunit">
    <text evidence="3">Monomer.</text>
</comment>
<evidence type="ECO:0000313" key="9">
    <source>
        <dbReference type="EMBL" id="GAU28825.1"/>
    </source>
</evidence>
<dbReference type="Pfam" id="PF02221">
    <property type="entry name" value="E1_DerP2_DerF2"/>
    <property type="match status" value="2"/>
</dbReference>
<dbReference type="GO" id="GO:0032366">
    <property type="term" value="P:intracellular sterol transport"/>
    <property type="evidence" value="ECO:0007669"/>
    <property type="project" value="InterPro"/>
</dbReference>
<dbReference type="AlphaFoldDB" id="A0A2Z6MYL6"/>
<keyword evidence="10" id="KW-1185">Reference proteome</keyword>
<evidence type="ECO:0000256" key="7">
    <source>
        <dbReference type="SAM" id="SignalP"/>
    </source>
</evidence>
<proteinExistence type="inferred from homology"/>
<keyword evidence="4" id="KW-0813">Transport</keyword>
<evidence type="ECO:0000256" key="1">
    <source>
        <dbReference type="ARBA" id="ARBA00002053"/>
    </source>
</evidence>
<dbReference type="SUPFAM" id="SSF81296">
    <property type="entry name" value="E set domains"/>
    <property type="match status" value="1"/>
</dbReference>
<feature type="domain" description="MD-2-related lipid-recognition" evidence="8">
    <location>
        <begin position="25"/>
        <end position="173"/>
    </location>
</feature>
<dbReference type="Gene3D" id="2.60.40.770">
    <property type="match status" value="1"/>
</dbReference>
<comment type="similarity">
    <text evidence="2">Belongs to the NPC2 family.</text>
</comment>
<evidence type="ECO:0000256" key="5">
    <source>
        <dbReference type="ARBA" id="ARBA00022729"/>
    </source>
</evidence>
<evidence type="ECO:0000256" key="3">
    <source>
        <dbReference type="ARBA" id="ARBA00011245"/>
    </source>
</evidence>
<feature type="chain" id="PRO_5016358282" description="MD-2-related lipid-recognition domain-containing protein" evidence="7">
    <location>
        <begin position="23"/>
        <end position="184"/>
    </location>
</feature>
<dbReference type="Proteomes" id="UP000242715">
    <property type="component" value="Unassembled WGS sequence"/>
</dbReference>
<protein>
    <recommendedName>
        <fullName evidence="8">MD-2-related lipid-recognition domain-containing protein</fullName>
    </recommendedName>
</protein>
<dbReference type="InterPro" id="IPR033917">
    <property type="entry name" value="ML_PG-PI_TP"/>
</dbReference>
<evidence type="ECO:0000256" key="2">
    <source>
        <dbReference type="ARBA" id="ARBA00006370"/>
    </source>
</evidence>
<comment type="function">
    <text evidence="1">Catalyzes the intermembrane transfer of phosphatidylglycerol and phosphatidylinositol.</text>
</comment>
<evidence type="ECO:0000256" key="4">
    <source>
        <dbReference type="ARBA" id="ARBA00022448"/>
    </source>
</evidence>
<keyword evidence="5 7" id="KW-0732">Signal</keyword>
<dbReference type="SMART" id="SM00737">
    <property type="entry name" value="ML"/>
    <property type="match status" value="1"/>
</dbReference>
<dbReference type="OrthoDB" id="6409159at2759"/>
<evidence type="ECO:0000313" key="10">
    <source>
        <dbReference type="Proteomes" id="UP000242715"/>
    </source>
</evidence>
<dbReference type="CDD" id="cd00917">
    <property type="entry name" value="PG-PI_TP"/>
    <property type="match status" value="1"/>
</dbReference>